<dbReference type="GO" id="GO:0016740">
    <property type="term" value="F:transferase activity"/>
    <property type="evidence" value="ECO:0007669"/>
    <property type="project" value="UniProtKB-KW"/>
</dbReference>
<dbReference type="PROSITE" id="PS51257">
    <property type="entry name" value="PROKAR_LIPOPROTEIN"/>
    <property type="match status" value="1"/>
</dbReference>
<feature type="active site" description="Nucleophile" evidence="7">
    <location>
        <position position="219"/>
    </location>
</feature>
<keyword evidence="6 7" id="KW-0961">Cell wall biogenesis/degradation</keyword>
<evidence type="ECO:0000256" key="1">
    <source>
        <dbReference type="ARBA" id="ARBA00004752"/>
    </source>
</evidence>
<dbReference type="Pfam" id="PF03734">
    <property type="entry name" value="YkuD"/>
    <property type="match status" value="1"/>
</dbReference>
<dbReference type="PROSITE" id="PS52029">
    <property type="entry name" value="LD_TPASE"/>
    <property type="match status" value="1"/>
</dbReference>
<protein>
    <submittedName>
        <fullName evidence="9">L,D-transpeptidase-like protein</fullName>
    </submittedName>
</protein>
<dbReference type="UniPathway" id="UPA00219"/>
<comment type="caution">
    <text evidence="9">The sequence shown here is derived from an EMBL/GenBank/DDBJ whole genome shotgun (WGS) entry which is preliminary data.</text>
</comment>
<dbReference type="PANTHER" id="PTHR30582">
    <property type="entry name" value="L,D-TRANSPEPTIDASE"/>
    <property type="match status" value="1"/>
</dbReference>
<dbReference type="InterPro" id="IPR005490">
    <property type="entry name" value="LD_TPept_cat_dom"/>
</dbReference>
<keyword evidence="3" id="KW-0808">Transferase</keyword>
<gene>
    <name evidence="9" type="ORF">BC962_1791</name>
</gene>
<evidence type="ECO:0000256" key="5">
    <source>
        <dbReference type="ARBA" id="ARBA00022984"/>
    </source>
</evidence>
<keyword evidence="4 7" id="KW-0133">Cell shape</keyword>
<feature type="active site" description="Proton donor/acceptor" evidence="7">
    <location>
        <position position="206"/>
    </location>
</feature>
<sequence>MKPQIRITSRVFLFLIFLVIATISCNTESDKKSEPSIQTDIATDSLNDIPKEKVIPELVIAYKIDSLRTSVELDSFKNRYSESQQKVIAALNRIDPSRMRVGENLIVPDTLFDDISNYAPFPKKLDIINAIPKTVLISQRVQGFALYENGNLIKWGPVSSGKKSTPTPNGLHYGNYKAKRKISTVDEAWILPYYFNFMNFEGVGVHQYALPGYPASHACVRLYMDDAQYIYDWAKQWELNSSGQKVLKKGTPFMVYGKYDYNAEAPWLQLAKDRLNNNLINEEMATLKDYVAKYNEYIKSIEPSNLDKELSVDKGTVITYN</sequence>
<comment type="pathway">
    <text evidence="1 7">Cell wall biogenesis; peptidoglycan biosynthesis.</text>
</comment>
<comment type="similarity">
    <text evidence="2">Belongs to the YkuD family.</text>
</comment>
<dbReference type="SUPFAM" id="SSF141523">
    <property type="entry name" value="L,D-transpeptidase catalytic domain-like"/>
    <property type="match status" value="1"/>
</dbReference>
<evidence type="ECO:0000256" key="3">
    <source>
        <dbReference type="ARBA" id="ARBA00022679"/>
    </source>
</evidence>
<dbReference type="RefSeq" id="WP_121345621.1">
    <property type="nucleotide sequence ID" value="NZ_RBLG01000002.1"/>
</dbReference>
<dbReference type="CDD" id="cd16913">
    <property type="entry name" value="YkuD_like"/>
    <property type="match status" value="1"/>
</dbReference>
<dbReference type="Proteomes" id="UP000276282">
    <property type="component" value="Unassembled WGS sequence"/>
</dbReference>
<proteinExistence type="inferred from homology"/>
<accession>A0A495PXL4</accession>
<dbReference type="InterPro" id="IPR050979">
    <property type="entry name" value="LD-transpeptidase"/>
</dbReference>
<dbReference type="OrthoDB" id="463216at2"/>
<dbReference type="GO" id="GO:0071555">
    <property type="term" value="P:cell wall organization"/>
    <property type="evidence" value="ECO:0007669"/>
    <property type="project" value="UniProtKB-UniRule"/>
</dbReference>
<reference evidence="9 10" key="1">
    <citation type="submission" date="2018-10" db="EMBL/GenBank/DDBJ databases">
        <title>Genomic Encyclopedia of Archaeal and Bacterial Type Strains, Phase II (KMG-II): from individual species to whole genera.</title>
        <authorList>
            <person name="Goeker M."/>
        </authorList>
    </citation>
    <scope>NUCLEOTIDE SEQUENCE [LARGE SCALE GENOMIC DNA]</scope>
    <source>
        <strain evidence="9 10">DSM 19839</strain>
    </source>
</reference>
<dbReference type="InterPro" id="IPR038063">
    <property type="entry name" value="Transpep_catalytic_dom"/>
</dbReference>
<evidence type="ECO:0000259" key="8">
    <source>
        <dbReference type="PROSITE" id="PS52029"/>
    </source>
</evidence>
<dbReference type="GO" id="GO:0018104">
    <property type="term" value="P:peptidoglycan-protein cross-linking"/>
    <property type="evidence" value="ECO:0007669"/>
    <property type="project" value="TreeGrafter"/>
</dbReference>
<dbReference type="Gene3D" id="2.40.440.10">
    <property type="entry name" value="L,D-transpeptidase catalytic domain-like"/>
    <property type="match status" value="1"/>
</dbReference>
<dbReference type="GO" id="GO:0005576">
    <property type="term" value="C:extracellular region"/>
    <property type="evidence" value="ECO:0007669"/>
    <property type="project" value="TreeGrafter"/>
</dbReference>
<evidence type="ECO:0000256" key="6">
    <source>
        <dbReference type="ARBA" id="ARBA00023316"/>
    </source>
</evidence>
<evidence type="ECO:0000256" key="2">
    <source>
        <dbReference type="ARBA" id="ARBA00005992"/>
    </source>
</evidence>
<dbReference type="GO" id="GO:0071972">
    <property type="term" value="F:peptidoglycan L,D-transpeptidase activity"/>
    <property type="evidence" value="ECO:0007669"/>
    <property type="project" value="TreeGrafter"/>
</dbReference>
<keyword evidence="5 7" id="KW-0573">Peptidoglycan synthesis</keyword>
<organism evidence="9 10">
    <name type="scientific">Gillisia mitskevichiae</name>
    <dbReference type="NCBI Taxonomy" id="270921"/>
    <lineage>
        <taxon>Bacteria</taxon>
        <taxon>Pseudomonadati</taxon>
        <taxon>Bacteroidota</taxon>
        <taxon>Flavobacteriia</taxon>
        <taxon>Flavobacteriales</taxon>
        <taxon>Flavobacteriaceae</taxon>
        <taxon>Gillisia</taxon>
    </lineage>
</organism>
<dbReference type="GO" id="GO:0008360">
    <property type="term" value="P:regulation of cell shape"/>
    <property type="evidence" value="ECO:0007669"/>
    <property type="project" value="UniProtKB-UniRule"/>
</dbReference>
<evidence type="ECO:0000313" key="10">
    <source>
        <dbReference type="Proteomes" id="UP000276282"/>
    </source>
</evidence>
<dbReference type="EMBL" id="RBLG01000002">
    <property type="protein sequence ID" value="RKS53539.1"/>
    <property type="molecule type" value="Genomic_DNA"/>
</dbReference>
<evidence type="ECO:0000256" key="7">
    <source>
        <dbReference type="PROSITE-ProRule" id="PRU01373"/>
    </source>
</evidence>
<name>A0A495PXL4_9FLAO</name>
<dbReference type="PANTHER" id="PTHR30582:SF2">
    <property type="entry name" value="L,D-TRANSPEPTIDASE YCIB-RELATED"/>
    <property type="match status" value="1"/>
</dbReference>
<dbReference type="AlphaFoldDB" id="A0A495PXL4"/>
<feature type="domain" description="L,D-TPase catalytic" evidence="8">
    <location>
        <begin position="133"/>
        <end position="256"/>
    </location>
</feature>
<evidence type="ECO:0000256" key="4">
    <source>
        <dbReference type="ARBA" id="ARBA00022960"/>
    </source>
</evidence>
<keyword evidence="10" id="KW-1185">Reference proteome</keyword>
<evidence type="ECO:0000313" key="9">
    <source>
        <dbReference type="EMBL" id="RKS53539.1"/>
    </source>
</evidence>